<evidence type="ECO:0000256" key="1">
    <source>
        <dbReference type="SAM" id="SignalP"/>
    </source>
</evidence>
<keyword evidence="3" id="KW-1185">Reference proteome</keyword>
<proteinExistence type="predicted"/>
<dbReference type="OrthoDB" id="9764804at2"/>
<evidence type="ECO:0000313" key="3">
    <source>
        <dbReference type="Proteomes" id="UP000239872"/>
    </source>
</evidence>
<comment type="caution">
    <text evidence="2">The sequence shown here is derived from an EMBL/GenBank/DDBJ whole genome shotgun (WGS) entry which is preliminary data.</text>
</comment>
<evidence type="ECO:0008006" key="4">
    <source>
        <dbReference type="Google" id="ProtNLM"/>
    </source>
</evidence>
<name>A0A2S7SYG0_9BACT</name>
<feature type="signal peptide" evidence="1">
    <location>
        <begin position="1"/>
        <end position="17"/>
    </location>
</feature>
<dbReference type="RefSeq" id="WP_105038634.1">
    <property type="nucleotide sequence ID" value="NZ_PPSL01000002.1"/>
</dbReference>
<keyword evidence="1" id="KW-0732">Signal</keyword>
<dbReference type="AlphaFoldDB" id="A0A2S7SYG0"/>
<protein>
    <recommendedName>
        <fullName evidence="4">DUF3887 domain-containing protein</fullName>
    </recommendedName>
</protein>
<feature type="chain" id="PRO_5015615065" description="DUF3887 domain-containing protein" evidence="1">
    <location>
        <begin position="18"/>
        <end position="131"/>
    </location>
</feature>
<evidence type="ECO:0000313" key="2">
    <source>
        <dbReference type="EMBL" id="PQJ11754.1"/>
    </source>
</evidence>
<reference evidence="2 3" key="1">
    <citation type="submission" date="2018-01" db="EMBL/GenBank/DDBJ databases">
        <title>A novel member of the phylum Bacteroidetes isolated from glacier ice.</title>
        <authorList>
            <person name="Liu Q."/>
            <person name="Xin Y.-H."/>
        </authorList>
    </citation>
    <scope>NUCLEOTIDE SEQUENCE [LARGE SCALE GENOMIC DNA]</scope>
    <source>
        <strain evidence="2 3">RB1R16</strain>
    </source>
</reference>
<organism evidence="2 3">
    <name type="scientific">Flavipsychrobacter stenotrophus</name>
    <dbReference type="NCBI Taxonomy" id="2077091"/>
    <lineage>
        <taxon>Bacteria</taxon>
        <taxon>Pseudomonadati</taxon>
        <taxon>Bacteroidota</taxon>
        <taxon>Chitinophagia</taxon>
        <taxon>Chitinophagales</taxon>
        <taxon>Chitinophagaceae</taxon>
        <taxon>Flavipsychrobacter</taxon>
    </lineage>
</organism>
<gene>
    <name evidence="2" type="ORF">CJD36_008135</name>
</gene>
<sequence>MKKIFFILLLSPAMAQAQSKTDYDRTVANFQKYYNGGMIDSLINMYSDTWGEHKSKLWSKETNDELTKKYGKMTGYKFLAMEPEDSVMIYKVTFTKSIHAMGVWLENDKKVGTFRFHTSSPFIDKQMKKAK</sequence>
<accession>A0A2S7SYG0</accession>
<dbReference type="EMBL" id="PPSL01000002">
    <property type="protein sequence ID" value="PQJ11754.1"/>
    <property type="molecule type" value="Genomic_DNA"/>
</dbReference>
<dbReference type="Proteomes" id="UP000239872">
    <property type="component" value="Unassembled WGS sequence"/>
</dbReference>